<feature type="compositionally biased region" description="Basic and acidic residues" evidence="1">
    <location>
        <begin position="86"/>
        <end position="108"/>
    </location>
</feature>
<feature type="region of interest" description="Disordered" evidence="1">
    <location>
        <begin position="239"/>
        <end position="267"/>
    </location>
</feature>
<feature type="region of interest" description="Disordered" evidence="1">
    <location>
        <begin position="33"/>
        <end position="112"/>
    </location>
</feature>
<evidence type="ECO:0000256" key="1">
    <source>
        <dbReference type="SAM" id="MobiDB-lite"/>
    </source>
</evidence>
<dbReference type="Proteomes" id="UP001610432">
    <property type="component" value="Unassembled WGS sequence"/>
</dbReference>
<gene>
    <name evidence="2" type="ORF">BJX67DRAFT_117586</name>
</gene>
<proteinExistence type="predicted"/>
<dbReference type="RefSeq" id="XP_070885825.1">
    <property type="nucleotide sequence ID" value="XM_071024398.1"/>
</dbReference>
<feature type="region of interest" description="Disordered" evidence="1">
    <location>
        <begin position="388"/>
        <end position="407"/>
    </location>
</feature>
<feature type="region of interest" description="Disordered" evidence="1">
    <location>
        <begin position="129"/>
        <end position="151"/>
    </location>
</feature>
<comment type="caution">
    <text evidence="2">The sequence shown here is derived from an EMBL/GenBank/DDBJ whole genome shotgun (WGS) entry which is preliminary data.</text>
</comment>
<organism evidence="2 3">
    <name type="scientific">Aspergillus lucknowensis</name>
    <dbReference type="NCBI Taxonomy" id="176173"/>
    <lineage>
        <taxon>Eukaryota</taxon>
        <taxon>Fungi</taxon>
        <taxon>Dikarya</taxon>
        <taxon>Ascomycota</taxon>
        <taxon>Pezizomycotina</taxon>
        <taxon>Eurotiomycetes</taxon>
        <taxon>Eurotiomycetidae</taxon>
        <taxon>Eurotiales</taxon>
        <taxon>Aspergillaceae</taxon>
        <taxon>Aspergillus</taxon>
        <taxon>Aspergillus subgen. Nidulantes</taxon>
    </lineage>
</organism>
<name>A0ABR4LQX3_9EURO</name>
<evidence type="ECO:0000313" key="3">
    <source>
        <dbReference type="Proteomes" id="UP001610432"/>
    </source>
</evidence>
<protein>
    <submittedName>
        <fullName evidence="2">Uncharacterized protein</fullName>
    </submittedName>
</protein>
<sequence>MAEKQGRRSLLSITLQTLRNSLKKHLTRKFGRISSHDSITAMQNRPAPTAPKEGISISSHDSKPARSLRIFSAPQPQPQPPLLTSDKPEQRHASHEKNPPETPRESKTLRVRRFTSRLSLGEVLPRSQTHVGIGRRSAIPSSRIPTPSMPPKGNLYSHLVYEKEGRRNVLSSLGTRGTKMKERGNIQSKFDVKVRQPASQAYSAPLRQNPRLIIRRRPQIQYKDVSKMTFAEKMALAAAPPGPPAAMRKVRVGRDSKSSVQYSTARYDQQIQKSHNRLSSPGMTTIAPMTKMATPKRIRPSRGFEDLKHTQDAQRTKLPIPKQKLKPSPPKPSAQKQTARAQTQTRMQDQVKENDASATYFTHLQHFSPRYTEVDAVDAVIPKTPKELASKLPRASNSSTRRKAQGEKMVLEKLPSSDHRRHNPHSTLFPSPTKIPVLTECAHPRPQVETAMPSQYWLGRFVTLTNAFHYEDSFGEPDIATGFEMPSSYSRPLQGSDDGDLASYRVKRAFMALENLCATEEASASLREFRDGYIKRFGDRWMG</sequence>
<dbReference type="EMBL" id="JBFXLQ010000022">
    <property type="protein sequence ID" value="KAL2866846.1"/>
    <property type="molecule type" value="Genomic_DNA"/>
</dbReference>
<feature type="compositionally biased region" description="Polar residues" evidence="1">
    <location>
        <begin position="258"/>
        <end position="267"/>
    </location>
</feature>
<evidence type="ECO:0000313" key="2">
    <source>
        <dbReference type="EMBL" id="KAL2866846.1"/>
    </source>
</evidence>
<dbReference type="GeneID" id="98139470"/>
<accession>A0ABR4LQX3</accession>
<feature type="region of interest" description="Disordered" evidence="1">
    <location>
        <begin position="291"/>
        <end position="347"/>
    </location>
</feature>
<reference evidence="2 3" key="1">
    <citation type="submission" date="2024-07" db="EMBL/GenBank/DDBJ databases">
        <title>Section-level genome sequencing and comparative genomics of Aspergillus sections Usti and Cavernicolus.</title>
        <authorList>
            <consortium name="Lawrence Berkeley National Laboratory"/>
            <person name="Nybo J.L."/>
            <person name="Vesth T.C."/>
            <person name="Theobald S."/>
            <person name="Frisvad J.C."/>
            <person name="Larsen T.O."/>
            <person name="Kjaerboelling I."/>
            <person name="Rothschild-Mancinelli K."/>
            <person name="Lyhne E.K."/>
            <person name="Kogle M.E."/>
            <person name="Barry K."/>
            <person name="Clum A."/>
            <person name="Na H."/>
            <person name="Ledsgaard L."/>
            <person name="Lin J."/>
            <person name="Lipzen A."/>
            <person name="Kuo A."/>
            <person name="Riley R."/>
            <person name="Mondo S."/>
            <person name="Labutti K."/>
            <person name="Haridas S."/>
            <person name="Pangalinan J."/>
            <person name="Salamov A.A."/>
            <person name="Simmons B.A."/>
            <person name="Magnuson J.K."/>
            <person name="Chen J."/>
            <person name="Drula E."/>
            <person name="Henrissat B."/>
            <person name="Wiebenga A."/>
            <person name="Lubbers R.J."/>
            <person name="Gomes A.C."/>
            <person name="Macurrencykelacurrency M.R."/>
            <person name="Stajich J."/>
            <person name="Grigoriev I.V."/>
            <person name="Mortensen U.H."/>
            <person name="De Vries R.P."/>
            <person name="Baker S.E."/>
            <person name="Andersen M.R."/>
        </authorList>
    </citation>
    <scope>NUCLEOTIDE SEQUENCE [LARGE SCALE GENOMIC DNA]</scope>
    <source>
        <strain evidence="2 3">CBS 449.75</strain>
    </source>
</reference>
<feature type="compositionally biased region" description="Low complexity" evidence="1">
    <location>
        <begin position="333"/>
        <end position="347"/>
    </location>
</feature>
<feature type="compositionally biased region" description="Basic and acidic residues" evidence="1">
    <location>
        <begin position="302"/>
        <end position="315"/>
    </location>
</feature>
<keyword evidence="3" id="KW-1185">Reference proteome</keyword>